<comment type="caution">
    <text evidence="2">The sequence shown here is derived from an EMBL/GenBank/DDBJ whole genome shotgun (WGS) entry which is preliminary data.</text>
</comment>
<proteinExistence type="predicted"/>
<feature type="chain" id="PRO_5003067816" description="Lipoprotein" evidence="1">
    <location>
        <begin position="24"/>
        <end position="548"/>
    </location>
</feature>
<organism evidence="2 3">
    <name type="scientific">Mycoplasmopsis alligatoris A21JP2</name>
    <dbReference type="NCBI Taxonomy" id="747682"/>
    <lineage>
        <taxon>Bacteria</taxon>
        <taxon>Bacillati</taxon>
        <taxon>Mycoplasmatota</taxon>
        <taxon>Mycoplasmoidales</taxon>
        <taxon>Metamycoplasmataceae</taxon>
        <taxon>Mycoplasmopsis</taxon>
    </lineage>
</organism>
<keyword evidence="3" id="KW-1185">Reference proteome</keyword>
<accession>D4XW93</accession>
<dbReference type="STRING" id="747682.MALL_0756"/>
<dbReference type="EMBL" id="ADNC01000023">
    <property type="protein sequence ID" value="EFF41383.1"/>
    <property type="molecule type" value="Genomic_DNA"/>
</dbReference>
<sequence length="548" mass="64101">MKLFKILKTVFITLLPISLLSIAACNIKKNEEINETTIKKEAKKDILKIEQNILHKEKNENLTIEEYESINAFNSLKEDNIFRPSNYILTDKKTLYNFAIKEKDVYDDRTNKSILQLNKSKIATKQFETIDLLKIQNNIDYPASIISYNVAKEDESNIQLFVDVAPSNIDTYHDFWKTTALTSDPQLGFTDNGNLKFWIKDQKNNLTRNVLKKIDSDPSTNYYRVWKVKDNTWNDSDNNIEKLDIIIDNSFDKTTNALLGNIYKNVNSIEDTKNIKPEKYTIFDARNRQINDLKTPMYQLEPTLYTYEFNLNKITNKLDLIGLVNKKLNNKNKKINLVTTSTKGLDTNNYSLKINNFYNASVLLKTNLMYKKHGQETWNESIINSKVVFKSGALINNNDNLFFISTNSKNNQIIIFISTDQGITFHEYRYLNLFNFDKDFDIDVNQFKIDGVDYISIIKSANSDQRFGKIYLIKNYDFENIIDFYQLDGVNKNYSFYDSSSTITYDTNNNVLINLLFEQKNISHLNNWLYDNNKKIYSKTIRIILDKN</sequence>
<gene>
    <name evidence="2" type="ORF">MALL_0756</name>
</gene>
<keyword evidence="1" id="KW-0732">Signal</keyword>
<reference evidence="2 3" key="1">
    <citation type="submission" date="2010-03" db="EMBL/GenBank/DDBJ databases">
        <authorList>
            <person name="Glass J.I."/>
            <person name="Benders G.A."/>
            <person name="Durkin A.S."/>
            <person name="Farmerie W.G."/>
            <person name="Hlavinka K."/>
            <person name="Hostetler J."/>
            <person name="Jackson J."/>
            <person name="May M.A."/>
            <person name="Miller R.H."/>
            <person name="Paralanov V."/>
            <person name="Radune D."/>
            <person name="Szczypinski B."/>
            <person name="Brown D.R."/>
        </authorList>
    </citation>
    <scope>NUCLEOTIDE SEQUENCE [LARGE SCALE GENOMIC DNA]</scope>
    <source>
        <strain evidence="2 3">A21JP2</strain>
    </source>
</reference>
<protein>
    <recommendedName>
        <fullName evidence="4">Lipoprotein</fullName>
    </recommendedName>
</protein>
<dbReference type="AlphaFoldDB" id="D4XW93"/>
<name>D4XW93_9BACT</name>
<dbReference type="RefSeq" id="WP_005683665.1">
    <property type="nucleotide sequence ID" value="NZ_ADNC01000023.1"/>
</dbReference>
<evidence type="ECO:0000313" key="3">
    <source>
        <dbReference type="Proteomes" id="UP000004757"/>
    </source>
</evidence>
<dbReference type="PROSITE" id="PS51257">
    <property type="entry name" value="PROKAR_LIPOPROTEIN"/>
    <property type="match status" value="1"/>
</dbReference>
<feature type="signal peptide" evidence="1">
    <location>
        <begin position="1"/>
        <end position="23"/>
    </location>
</feature>
<evidence type="ECO:0000256" key="1">
    <source>
        <dbReference type="SAM" id="SignalP"/>
    </source>
</evidence>
<dbReference type="Proteomes" id="UP000004757">
    <property type="component" value="Unassembled WGS sequence"/>
</dbReference>
<evidence type="ECO:0000313" key="2">
    <source>
        <dbReference type="EMBL" id="EFF41383.1"/>
    </source>
</evidence>
<evidence type="ECO:0008006" key="4">
    <source>
        <dbReference type="Google" id="ProtNLM"/>
    </source>
</evidence>